<evidence type="ECO:0000259" key="2">
    <source>
        <dbReference type="Pfam" id="PF09335"/>
    </source>
</evidence>
<dbReference type="RefSeq" id="WP_159362679.1">
    <property type="nucleotide sequence ID" value="NZ_CP047394.1"/>
</dbReference>
<feature type="domain" description="VTT" evidence="2">
    <location>
        <begin position="15"/>
        <end position="120"/>
    </location>
</feature>
<name>A0A6I6UVU4_9BACI</name>
<dbReference type="EMBL" id="CP047394">
    <property type="protein sequence ID" value="QHE62880.1"/>
    <property type="molecule type" value="Genomic_DNA"/>
</dbReference>
<feature type="transmembrane region" description="Helical" evidence="1">
    <location>
        <begin position="20"/>
        <end position="39"/>
    </location>
</feature>
<dbReference type="Proteomes" id="UP000465062">
    <property type="component" value="Chromosome"/>
</dbReference>
<dbReference type="Pfam" id="PF09335">
    <property type="entry name" value="VTT_dom"/>
    <property type="match status" value="1"/>
</dbReference>
<accession>A0A6I6UVU4</accession>
<evidence type="ECO:0000313" key="3">
    <source>
        <dbReference type="EMBL" id="QHE62880.1"/>
    </source>
</evidence>
<evidence type="ECO:0000256" key="1">
    <source>
        <dbReference type="SAM" id="Phobius"/>
    </source>
</evidence>
<feature type="transmembrane region" description="Helical" evidence="1">
    <location>
        <begin position="69"/>
        <end position="93"/>
    </location>
</feature>
<dbReference type="InterPro" id="IPR032816">
    <property type="entry name" value="VTT_dom"/>
</dbReference>
<evidence type="ECO:0000313" key="4">
    <source>
        <dbReference type="Proteomes" id="UP000465062"/>
    </source>
</evidence>
<protein>
    <recommendedName>
        <fullName evidence="2">VTT domain-containing protein</fullName>
    </recommendedName>
</protein>
<keyword evidence="1" id="KW-0472">Membrane</keyword>
<organism evidence="3 4">
    <name type="scientific">Rossellomorea vietnamensis</name>
    <dbReference type="NCBI Taxonomy" id="218284"/>
    <lineage>
        <taxon>Bacteria</taxon>
        <taxon>Bacillati</taxon>
        <taxon>Bacillota</taxon>
        <taxon>Bacilli</taxon>
        <taxon>Bacillales</taxon>
        <taxon>Bacillaceae</taxon>
        <taxon>Rossellomorea</taxon>
    </lineage>
</organism>
<dbReference type="KEGG" id="bvq:FHE72_19125"/>
<dbReference type="AlphaFoldDB" id="A0A6I6UVU4"/>
<sequence>MFYQLFYNTKMNLTLIGLETGIVVSILCESLGTIIRFVLYRRGTSSSKLYKVTRNKYFVKLKNAQGNEWIFLLFAFRIVPFIPSSVVTVAAAFSNIHIVAFSIISTIGKIPALLMEAMIVVNVIKASQ</sequence>
<feature type="transmembrane region" description="Helical" evidence="1">
    <location>
        <begin position="99"/>
        <end position="124"/>
    </location>
</feature>
<gene>
    <name evidence="3" type="ORF">FHE72_19125</name>
</gene>
<keyword evidence="1" id="KW-0812">Transmembrane</keyword>
<reference evidence="3 4" key="1">
    <citation type="submission" date="2019-06" db="EMBL/GenBank/DDBJ databases">
        <title>An operon consisting of a P-type ATPase gene and a transcriptional regular gene given the different cadmium resistance in Bacillus vietamensis 151-6 and Bacillus marisflavi 151-25.</title>
        <authorList>
            <person name="Yu X."/>
        </authorList>
    </citation>
    <scope>NUCLEOTIDE SEQUENCE [LARGE SCALE GENOMIC DNA]</scope>
    <source>
        <strain evidence="3 4">151-6</strain>
    </source>
</reference>
<keyword evidence="1" id="KW-1133">Transmembrane helix</keyword>
<proteinExistence type="predicted"/>